<organism evidence="10 11">
    <name type="scientific">Cytospora chrysosperma</name>
    <name type="common">Cytospora canker fungus</name>
    <name type="synonym">Sphaeria chrysosperma</name>
    <dbReference type="NCBI Taxonomy" id="252740"/>
    <lineage>
        <taxon>Eukaryota</taxon>
        <taxon>Fungi</taxon>
        <taxon>Dikarya</taxon>
        <taxon>Ascomycota</taxon>
        <taxon>Pezizomycotina</taxon>
        <taxon>Sordariomycetes</taxon>
        <taxon>Sordariomycetidae</taxon>
        <taxon>Diaporthales</taxon>
        <taxon>Cytosporaceae</taxon>
        <taxon>Cytospora</taxon>
    </lineage>
</organism>
<protein>
    <submittedName>
        <fullName evidence="10">Uncharacterized protein</fullName>
    </submittedName>
</protein>
<feature type="region of interest" description="Disordered" evidence="9">
    <location>
        <begin position="1"/>
        <end position="26"/>
    </location>
</feature>
<evidence type="ECO:0000256" key="1">
    <source>
        <dbReference type="ARBA" id="ARBA00004167"/>
    </source>
</evidence>
<evidence type="ECO:0000256" key="3">
    <source>
        <dbReference type="ARBA" id="ARBA00022989"/>
    </source>
</evidence>
<evidence type="ECO:0000256" key="4">
    <source>
        <dbReference type="ARBA" id="ARBA00023002"/>
    </source>
</evidence>
<evidence type="ECO:0000313" key="11">
    <source>
        <dbReference type="Proteomes" id="UP000284375"/>
    </source>
</evidence>
<evidence type="ECO:0000256" key="7">
    <source>
        <dbReference type="ARBA" id="ARBA00023180"/>
    </source>
</evidence>
<comment type="caution">
    <text evidence="10">The sequence shown here is derived from an EMBL/GenBank/DDBJ whole genome shotgun (WGS) entry which is preliminary data.</text>
</comment>
<comment type="subcellular location">
    <subcellularLocation>
        <location evidence="1">Membrane</location>
        <topology evidence="1">Single-pass membrane protein</topology>
    </subcellularLocation>
</comment>
<evidence type="ECO:0000256" key="8">
    <source>
        <dbReference type="ARBA" id="ARBA00035112"/>
    </source>
</evidence>
<proteinExistence type="inferred from homology"/>
<keyword evidence="3" id="KW-1133">Transmembrane helix</keyword>
<dbReference type="EMBL" id="LJZO01000001">
    <property type="protein sequence ID" value="ROW05056.1"/>
    <property type="molecule type" value="Genomic_DNA"/>
</dbReference>
<evidence type="ECO:0000256" key="5">
    <source>
        <dbReference type="ARBA" id="ARBA00023026"/>
    </source>
</evidence>
<dbReference type="Proteomes" id="UP000284375">
    <property type="component" value="Unassembled WGS sequence"/>
</dbReference>
<evidence type="ECO:0000313" key="10">
    <source>
        <dbReference type="EMBL" id="ROW05056.1"/>
    </source>
</evidence>
<keyword evidence="4" id="KW-0560">Oxidoreductase</keyword>
<keyword evidence="11" id="KW-1185">Reference proteome</keyword>
<dbReference type="AlphaFoldDB" id="A0A423WNN4"/>
<evidence type="ECO:0000256" key="2">
    <source>
        <dbReference type="ARBA" id="ARBA00022692"/>
    </source>
</evidence>
<dbReference type="InterPro" id="IPR021765">
    <property type="entry name" value="UstYa-like"/>
</dbReference>
<dbReference type="InterPro" id="IPR029063">
    <property type="entry name" value="SAM-dependent_MTases_sf"/>
</dbReference>
<evidence type="ECO:0000256" key="6">
    <source>
        <dbReference type="ARBA" id="ARBA00023136"/>
    </source>
</evidence>
<keyword evidence="5" id="KW-0843">Virulence</keyword>
<dbReference type="GO" id="GO:0043386">
    <property type="term" value="P:mycotoxin biosynthetic process"/>
    <property type="evidence" value="ECO:0007669"/>
    <property type="project" value="InterPro"/>
</dbReference>
<dbReference type="PANTHER" id="PTHR33365">
    <property type="entry name" value="YALI0B05434P"/>
    <property type="match status" value="1"/>
</dbReference>
<name>A0A423WNN4_CYTCH</name>
<dbReference type="Gene3D" id="3.40.50.150">
    <property type="entry name" value="Vaccinia Virus protein VP39"/>
    <property type="match status" value="1"/>
</dbReference>
<keyword evidence="7" id="KW-0325">Glycoprotein</keyword>
<reference evidence="10 11" key="1">
    <citation type="submission" date="2015-09" db="EMBL/GenBank/DDBJ databases">
        <title>Host preference determinants of Valsa canker pathogens revealed by comparative genomics.</title>
        <authorList>
            <person name="Yin Z."/>
            <person name="Huang L."/>
        </authorList>
    </citation>
    <scope>NUCLEOTIDE SEQUENCE [LARGE SCALE GENOMIC DNA]</scope>
    <source>
        <strain evidence="10 11">YSFL</strain>
    </source>
</reference>
<accession>A0A423WNN4</accession>
<dbReference type="Pfam" id="PF11807">
    <property type="entry name" value="UstYa"/>
    <property type="match status" value="1"/>
</dbReference>
<gene>
    <name evidence="10" type="ORF">VSDG_00637</name>
</gene>
<keyword evidence="2" id="KW-0812">Transmembrane</keyword>
<dbReference type="STRING" id="252740.A0A423WNN4"/>
<comment type="similarity">
    <text evidence="8">Belongs to the ustYa family.</text>
</comment>
<dbReference type="GO" id="GO:0016491">
    <property type="term" value="F:oxidoreductase activity"/>
    <property type="evidence" value="ECO:0007669"/>
    <property type="project" value="UniProtKB-KW"/>
</dbReference>
<dbReference type="OrthoDB" id="3687641at2759"/>
<sequence>MESPDKFSTAHAPLLAESERDSEDGLPTMFHEKAYGKKQPPAKEAIKEYHRHSFDGSLGLETKYTGEPRPEVEEAWGHLFKNYNLRFTAEEMRKLNRTDNPIELRNGGGYFGQLSAYHHLHCLSMLRKVLWHDMYNVSIPDLRSHADHCINDIRQSLMCHADLSVVTFWWHPEMRKPMPNFHIDQTCVNWDALDAWASKRSFSIFDQKTLVHPQLGLSFPMVDGEIQVHGTPDYASSQAHVLASVVGHQVSFVQADPIEYLSGGAAGQKFDFIVFGYSIWYFSSPHILTRTLQEACQYSQSVLIAEYSLSASLPAQVPHLLAALADNALESFRGEESKRNIRCALSPRQITDLAAEIGWVLAKEEIATPLPKQIDAKMEVRMVIKSRLFRADLDDVVSRMGPKIGIMLHSMIDAVTASVERLEGGLDNARNMDVWIARFEKRL</sequence>
<evidence type="ECO:0000256" key="9">
    <source>
        <dbReference type="SAM" id="MobiDB-lite"/>
    </source>
</evidence>
<dbReference type="GO" id="GO:0016020">
    <property type="term" value="C:membrane"/>
    <property type="evidence" value="ECO:0007669"/>
    <property type="project" value="UniProtKB-SubCell"/>
</dbReference>
<keyword evidence="6" id="KW-0472">Membrane</keyword>
<dbReference type="PANTHER" id="PTHR33365:SF7">
    <property type="entry name" value="TAT PATHWAY SIGNAL SEQUENCE"/>
    <property type="match status" value="1"/>
</dbReference>